<protein>
    <recommendedName>
        <fullName evidence="3">Membrane metalloprotease</fullName>
    </recommendedName>
</protein>
<dbReference type="EMBL" id="JAVDQA010000005">
    <property type="protein sequence ID" value="MDR6301197.1"/>
    <property type="molecule type" value="Genomic_DNA"/>
</dbReference>
<dbReference type="PROSITE" id="PS51257">
    <property type="entry name" value="PROKAR_LIPOPROTEIN"/>
    <property type="match status" value="1"/>
</dbReference>
<dbReference type="SUPFAM" id="SSF55486">
    <property type="entry name" value="Metalloproteases ('zincins'), catalytic domain"/>
    <property type="match status" value="1"/>
</dbReference>
<dbReference type="InterPro" id="IPR024079">
    <property type="entry name" value="MetalloPept_cat_dom_sf"/>
</dbReference>
<evidence type="ECO:0000313" key="2">
    <source>
        <dbReference type="Proteomes" id="UP001257659"/>
    </source>
</evidence>
<organism evidence="1 2">
    <name type="scientific">Mesonia maritima</name>
    <dbReference type="NCBI Taxonomy" id="1793873"/>
    <lineage>
        <taxon>Bacteria</taxon>
        <taxon>Pseudomonadati</taxon>
        <taxon>Bacteroidota</taxon>
        <taxon>Flavobacteriia</taxon>
        <taxon>Flavobacteriales</taxon>
        <taxon>Flavobacteriaceae</taxon>
        <taxon>Mesonia</taxon>
    </lineage>
</organism>
<comment type="caution">
    <text evidence="1">The sequence shown here is derived from an EMBL/GenBank/DDBJ whole genome shotgun (WGS) entry which is preliminary data.</text>
</comment>
<sequence length="252" mass="27640">MKQIKYTFYLLSLILFIGCSSDDSGDSSGIPDNDLGLGQSAHDLLANDIFSTMEIEVVYPEGFQPENESLQNLKSFLQQRTYKTSIDINTREIELNSEGPYSIEQIRSIENNVRTSFNTEDKISVFIIFANGKKQGDEGTSNTLGTAYQNTSIVIFQETIISFTNAPGAPSKTSIETTTLTHEFGHLLGLVGIGSEQQNEHEDPNAEAHCITENCLMRAEAEFSSGIMGMFGDNIPDLGSECILDLQANGGR</sequence>
<name>A0ABU1K837_9FLAO</name>
<keyword evidence="2" id="KW-1185">Reference proteome</keyword>
<dbReference type="RefSeq" id="WP_309728330.1">
    <property type="nucleotide sequence ID" value="NZ_JAVDQA010000005.1"/>
</dbReference>
<accession>A0ABU1K837</accession>
<gene>
    <name evidence="1" type="ORF">GGR31_001848</name>
</gene>
<dbReference type="Gene3D" id="3.40.390.10">
    <property type="entry name" value="Collagenase (Catalytic Domain)"/>
    <property type="match status" value="1"/>
</dbReference>
<evidence type="ECO:0008006" key="3">
    <source>
        <dbReference type="Google" id="ProtNLM"/>
    </source>
</evidence>
<evidence type="ECO:0000313" key="1">
    <source>
        <dbReference type="EMBL" id="MDR6301197.1"/>
    </source>
</evidence>
<reference evidence="1 2" key="1">
    <citation type="submission" date="2023-07" db="EMBL/GenBank/DDBJ databases">
        <title>Genomic Encyclopedia of Type Strains, Phase IV (KMG-IV): sequencing the most valuable type-strain genomes for metagenomic binning, comparative biology and taxonomic classification.</title>
        <authorList>
            <person name="Goeker M."/>
        </authorList>
    </citation>
    <scope>NUCLEOTIDE SEQUENCE [LARGE SCALE GENOMIC DNA]</scope>
    <source>
        <strain evidence="1 2">DSM 102814</strain>
    </source>
</reference>
<proteinExistence type="predicted"/>
<dbReference type="Proteomes" id="UP001257659">
    <property type="component" value="Unassembled WGS sequence"/>
</dbReference>